<accession>Q1MHB5</accession>
<dbReference type="GeneID" id="303207165"/>
<feature type="coiled-coil region" evidence="1">
    <location>
        <begin position="382"/>
        <end position="409"/>
    </location>
</feature>
<dbReference type="Proteomes" id="UP000006575">
    <property type="component" value="Chromosome"/>
</dbReference>
<evidence type="ECO:0000256" key="1">
    <source>
        <dbReference type="SAM" id="Coils"/>
    </source>
</evidence>
<organism evidence="3 4">
    <name type="scientific">Rhizobium johnstonii (strain DSM 114642 / LMG 32736 / 3841)</name>
    <name type="common">Rhizobium leguminosarum bv. viciae</name>
    <dbReference type="NCBI Taxonomy" id="216596"/>
    <lineage>
        <taxon>Bacteria</taxon>
        <taxon>Pseudomonadati</taxon>
        <taxon>Pseudomonadota</taxon>
        <taxon>Alphaproteobacteria</taxon>
        <taxon>Hyphomicrobiales</taxon>
        <taxon>Rhizobiaceae</taxon>
        <taxon>Rhizobium/Agrobacterium group</taxon>
        <taxon>Rhizobium</taxon>
        <taxon>Rhizobium johnstonii</taxon>
    </lineage>
</organism>
<gene>
    <name evidence="3" type="ordered locus">RL2158</name>
</gene>
<dbReference type="InterPro" id="IPR018760">
    <property type="entry name" value="DUF2326"/>
</dbReference>
<feature type="domain" description="DUF2326" evidence="2">
    <location>
        <begin position="450"/>
        <end position="585"/>
    </location>
</feature>
<protein>
    <recommendedName>
        <fullName evidence="2">DUF2326 domain-containing protein</fullName>
    </recommendedName>
</protein>
<reference evidence="3 4" key="1">
    <citation type="journal article" date="2006" name="Genome Biol.">
        <title>The genome of Rhizobium leguminosarum has recognizable core and accessory components.</title>
        <authorList>
            <person name="Young J.W."/>
            <person name="Crossman L.C."/>
            <person name="Johnston A.W.B."/>
            <person name="Thomson N.R."/>
            <person name="Ghazoui Z.F."/>
            <person name="Hull K.H."/>
            <person name="Wexler M."/>
            <person name="Curson A.R.J."/>
            <person name="Todd J.D."/>
            <person name="Poole P.S."/>
            <person name="Mauchline T.H."/>
            <person name="East A.K."/>
            <person name="Quail M.A."/>
            <person name="Churcher C."/>
            <person name="Arrowsmith C."/>
            <person name="Cherevach A."/>
            <person name="Chillingworth T."/>
            <person name="Clarke K."/>
            <person name="Cronin A."/>
            <person name="Davis P."/>
            <person name="Fraser A."/>
            <person name="Hance Z."/>
            <person name="Hauser H."/>
            <person name="Jagels K."/>
            <person name="Moule S."/>
            <person name="Mungall K."/>
            <person name="Norbertczak H."/>
            <person name="Rabbinowitsch E."/>
            <person name="Sanders M."/>
            <person name="Simmonds M."/>
            <person name="Whitehead S."/>
            <person name="Parkhill J."/>
        </authorList>
    </citation>
    <scope>NUCLEOTIDE SEQUENCE [LARGE SCALE GENOMIC DNA]</scope>
    <source>
        <strain evidence="4">DSM 114642 / LMG 32736 / 3841</strain>
    </source>
</reference>
<dbReference type="eggNOG" id="COG5293">
    <property type="taxonomic scope" value="Bacteria"/>
</dbReference>
<evidence type="ECO:0000313" key="4">
    <source>
        <dbReference type="Proteomes" id="UP000006575"/>
    </source>
</evidence>
<dbReference type="EnsemblBacteria" id="CAK07650">
    <property type="protein sequence ID" value="CAK07650"/>
    <property type="gene ID" value="RL2158"/>
</dbReference>
<dbReference type="RefSeq" id="WP_011651757.1">
    <property type="nucleotide sequence ID" value="NC_008380.1"/>
</dbReference>
<dbReference type="HOGENOM" id="CLU_033310_0_0_5"/>
<dbReference type="Pfam" id="PF10088">
    <property type="entry name" value="DUF2326"/>
    <property type="match status" value="1"/>
</dbReference>
<keyword evidence="4" id="KW-1185">Reference proteome</keyword>
<sequence length="586" mass="65505">MIHEIGSSIPTFRTLTFRAGLNILLADQSSEATDKDSRNSLGKSSMLEIVHFLLGSSISADSPFKAKALRASSYWGRFTIGGTRLRVERRVHSPDKVFVSFESPPAKRLMQEDDLLDPYTSIKDWTAWLGNQIFDLPLIREGTDFENGGPSFRSLFGYFARRRSDQGFIDPVKYANAIPDNDAQVALCYLFGLDWTIARAFEELKQTQKNLASEVRSKGRANPELKTLAAVTAEHLVIEQRASIQRDALSNLQVAEHYDELVNESAAAKREAETLSLSLAEVTNVINHIEASFNSETTASLADVEKLYQAVGFQLPESARRGIERVEAFHESVISNRRHHLSEELNRNIQRRDKLEGERRAQTKRRTEILSYLSDKGAFSDLGVMQRRLAELDAKVASLAAQKDALQELEDSKSQNRISRIKLKGRFEADMGERKLAVRAAILAVDDALNALYTDGRQKFLRIESTETGPKFIIWIAGDRSGGIANMEVFSMDYGLYKVVSGKMNGPRFLVHDSHLFDGVDPRQTSTAIELGSNLADKVGGQYIVTLNSDKFDKLAFSQGFDALSKVMPVRLEDSETGGLFGFRFE</sequence>
<evidence type="ECO:0000259" key="2">
    <source>
        <dbReference type="Pfam" id="PF10088"/>
    </source>
</evidence>
<dbReference type="KEGG" id="rle:RL2158"/>
<name>Q1MHB5_RHIJ3</name>
<proteinExistence type="predicted"/>
<evidence type="ECO:0000313" key="3">
    <source>
        <dbReference type="EMBL" id="CAK07650.1"/>
    </source>
</evidence>
<dbReference type="AlphaFoldDB" id="Q1MHB5"/>
<dbReference type="EMBL" id="AM236080">
    <property type="protein sequence ID" value="CAK07650.1"/>
    <property type="molecule type" value="Genomic_DNA"/>
</dbReference>
<keyword evidence="1" id="KW-0175">Coiled coil</keyword>